<dbReference type="InterPro" id="IPR050482">
    <property type="entry name" value="Sensor_HK_TwoCompSys"/>
</dbReference>
<dbReference type="Gene3D" id="1.20.5.1930">
    <property type="match status" value="1"/>
</dbReference>
<protein>
    <recommendedName>
        <fullName evidence="2">histidine kinase</fullName>
        <ecNumber evidence="2">2.7.13.3</ecNumber>
    </recommendedName>
</protein>
<evidence type="ECO:0000256" key="2">
    <source>
        <dbReference type="ARBA" id="ARBA00012438"/>
    </source>
</evidence>
<dbReference type="Gene3D" id="3.30.565.10">
    <property type="entry name" value="Histidine kinase-like ATPase, C-terminal domain"/>
    <property type="match status" value="1"/>
</dbReference>
<dbReference type="PANTHER" id="PTHR24421:SF10">
    <property type="entry name" value="NITRATE_NITRITE SENSOR PROTEIN NARQ"/>
    <property type="match status" value="1"/>
</dbReference>
<keyword evidence="6" id="KW-0418">Kinase</keyword>
<evidence type="ECO:0000256" key="1">
    <source>
        <dbReference type="ARBA" id="ARBA00000085"/>
    </source>
</evidence>
<dbReference type="InterPro" id="IPR036890">
    <property type="entry name" value="HATPase_C_sf"/>
</dbReference>
<keyword evidence="3" id="KW-0597">Phosphoprotein</keyword>
<keyword evidence="4" id="KW-0808">Transferase</keyword>
<comment type="catalytic activity">
    <reaction evidence="1">
        <text>ATP + protein L-histidine = ADP + protein N-phospho-L-histidine.</text>
        <dbReference type="EC" id="2.7.13.3"/>
    </reaction>
</comment>
<organism evidence="9">
    <name type="scientific">marine sediment metagenome</name>
    <dbReference type="NCBI Taxonomy" id="412755"/>
    <lineage>
        <taxon>unclassified sequences</taxon>
        <taxon>metagenomes</taxon>
        <taxon>ecological metagenomes</taxon>
    </lineage>
</organism>
<dbReference type="EC" id="2.7.13.3" evidence="2"/>
<dbReference type="GO" id="GO:0016020">
    <property type="term" value="C:membrane"/>
    <property type="evidence" value="ECO:0007669"/>
    <property type="project" value="InterPro"/>
</dbReference>
<dbReference type="Pfam" id="PF07730">
    <property type="entry name" value="HisKA_3"/>
    <property type="match status" value="1"/>
</dbReference>
<dbReference type="InterPro" id="IPR011712">
    <property type="entry name" value="Sig_transdc_His_kin_sub3_dim/P"/>
</dbReference>
<keyword evidence="5" id="KW-0547">Nucleotide-binding</keyword>
<evidence type="ECO:0000256" key="4">
    <source>
        <dbReference type="ARBA" id="ARBA00022679"/>
    </source>
</evidence>
<evidence type="ECO:0000256" key="3">
    <source>
        <dbReference type="ARBA" id="ARBA00022553"/>
    </source>
</evidence>
<dbReference type="GO" id="GO:0005524">
    <property type="term" value="F:ATP binding"/>
    <property type="evidence" value="ECO:0007669"/>
    <property type="project" value="UniProtKB-KW"/>
</dbReference>
<keyword evidence="7" id="KW-0067">ATP-binding</keyword>
<evidence type="ECO:0000256" key="5">
    <source>
        <dbReference type="ARBA" id="ARBA00022741"/>
    </source>
</evidence>
<dbReference type="GO" id="GO:0000155">
    <property type="term" value="F:phosphorelay sensor kinase activity"/>
    <property type="evidence" value="ECO:0007669"/>
    <property type="project" value="InterPro"/>
</dbReference>
<dbReference type="EMBL" id="LAZR01008463">
    <property type="protein sequence ID" value="KKM78627.1"/>
    <property type="molecule type" value="Genomic_DNA"/>
</dbReference>
<sequence length="231" mass="25635">MNSKNANLNQDASINSIDELGVVATKVAIREAERAHFARELHHIYGQHLAAIDANLSVAFALIESASQTDVLTAIGESTRLLRQVTRDKLRQLNCPDLSQTGLKCAIEDVMYDWQKDSDIRIEYTNAIEENGLSKKQLLALYLSVQEGLINCKQHANPTHIELQLFQQKIDTIEQLCLVIRDDGLGLMANTSFGLGLTRIEEYCQLNHGKIELKNNIGSGASLIISLPRAL</sequence>
<feature type="domain" description="Signal transduction histidine kinase subgroup 3 dimerisation and phosphoacceptor" evidence="8">
    <location>
        <begin position="33"/>
        <end position="94"/>
    </location>
</feature>
<evidence type="ECO:0000313" key="9">
    <source>
        <dbReference type="EMBL" id="KKM78627.1"/>
    </source>
</evidence>
<dbReference type="PRINTS" id="PR00344">
    <property type="entry name" value="BCTRLSENSOR"/>
</dbReference>
<evidence type="ECO:0000259" key="8">
    <source>
        <dbReference type="Pfam" id="PF07730"/>
    </source>
</evidence>
<reference evidence="9" key="1">
    <citation type="journal article" date="2015" name="Nature">
        <title>Complex archaea that bridge the gap between prokaryotes and eukaryotes.</title>
        <authorList>
            <person name="Spang A."/>
            <person name="Saw J.H."/>
            <person name="Jorgensen S.L."/>
            <person name="Zaremba-Niedzwiedzka K."/>
            <person name="Martijn J."/>
            <person name="Lind A.E."/>
            <person name="van Eijk R."/>
            <person name="Schleper C."/>
            <person name="Guy L."/>
            <person name="Ettema T.J."/>
        </authorList>
    </citation>
    <scope>NUCLEOTIDE SEQUENCE</scope>
</reference>
<dbReference type="InterPro" id="IPR004358">
    <property type="entry name" value="Sig_transdc_His_kin-like_C"/>
</dbReference>
<dbReference type="AlphaFoldDB" id="A0A0F9NB73"/>
<evidence type="ECO:0000256" key="6">
    <source>
        <dbReference type="ARBA" id="ARBA00022777"/>
    </source>
</evidence>
<proteinExistence type="predicted"/>
<dbReference type="SUPFAM" id="SSF55874">
    <property type="entry name" value="ATPase domain of HSP90 chaperone/DNA topoisomerase II/histidine kinase"/>
    <property type="match status" value="1"/>
</dbReference>
<evidence type="ECO:0000256" key="7">
    <source>
        <dbReference type="ARBA" id="ARBA00022840"/>
    </source>
</evidence>
<dbReference type="PANTHER" id="PTHR24421">
    <property type="entry name" value="NITRATE/NITRITE SENSOR PROTEIN NARX-RELATED"/>
    <property type="match status" value="1"/>
</dbReference>
<gene>
    <name evidence="9" type="ORF">LCGC14_1358050</name>
</gene>
<dbReference type="GO" id="GO:0046983">
    <property type="term" value="F:protein dimerization activity"/>
    <property type="evidence" value="ECO:0007669"/>
    <property type="project" value="InterPro"/>
</dbReference>
<comment type="caution">
    <text evidence="9">The sequence shown here is derived from an EMBL/GenBank/DDBJ whole genome shotgun (WGS) entry which is preliminary data.</text>
</comment>
<accession>A0A0F9NB73</accession>
<name>A0A0F9NB73_9ZZZZ</name>